<proteinExistence type="inferred from homology"/>
<sequence length="85" mass="9451">MIDIRETNVSLTIPFSTSETATLVQEILNVDKELKGSGVSRVITANNETVHINFKGAELKKLRVAVNSILKNILLIVKTIKQFEN</sequence>
<dbReference type="Gene3D" id="3.30.310.50">
    <property type="entry name" value="Alpha-D-phosphohexomutase, C-terminal domain"/>
    <property type="match status" value="1"/>
</dbReference>
<evidence type="ECO:0000256" key="5">
    <source>
        <dbReference type="ARBA" id="ARBA00022694"/>
    </source>
</evidence>
<dbReference type="FunFam" id="3.30.310.50:FF:000005">
    <property type="entry name" value="L antigen family member 3"/>
    <property type="match status" value="1"/>
</dbReference>
<evidence type="ECO:0000256" key="3">
    <source>
        <dbReference type="ARBA" id="ARBA00007073"/>
    </source>
</evidence>
<dbReference type="Proteomes" id="UP001549921">
    <property type="component" value="Unassembled WGS sequence"/>
</dbReference>
<dbReference type="EMBL" id="JBEDNZ010000005">
    <property type="protein sequence ID" value="KAL0842094.1"/>
    <property type="molecule type" value="Genomic_DNA"/>
</dbReference>
<dbReference type="GO" id="GO:0008033">
    <property type="term" value="P:tRNA processing"/>
    <property type="evidence" value="ECO:0007669"/>
    <property type="project" value="UniProtKB-KW"/>
</dbReference>
<evidence type="ECO:0000256" key="1">
    <source>
        <dbReference type="ARBA" id="ARBA00004123"/>
    </source>
</evidence>
<comment type="caution">
    <text evidence="9">The sequence shown here is derived from an EMBL/GenBank/DDBJ whole genome shotgun (WGS) entry which is preliminary data.</text>
</comment>
<evidence type="ECO:0000256" key="8">
    <source>
        <dbReference type="ARBA" id="ARBA00076355"/>
    </source>
</evidence>
<evidence type="ECO:0000313" key="9">
    <source>
        <dbReference type="EMBL" id="KAL0842094.1"/>
    </source>
</evidence>
<keyword evidence="6" id="KW-0539">Nucleus</keyword>
<dbReference type="Pfam" id="PF09341">
    <property type="entry name" value="Pcc1"/>
    <property type="match status" value="1"/>
</dbReference>
<organism evidence="9 10">
    <name type="scientific">Loxostege sticticalis</name>
    <name type="common">Beet webworm moth</name>
    <dbReference type="NCBI Taxonomy" id="481309"/>
    <lineage>
        <taxon>Eukaryota</taxon>
        <taxon>Metazoa</taxon>
        <taxon>Ecdysozoa</taxon>
        <taxon>Arthropoda</taxon>
        <taxon>Hexapoda</taxon>
        <taxon>Insecta</taxon>
        <taxon>Pterygota</taxon>
        <taxon>Neoptera</taxon>
        <taxon>Endopterygota</taxon>
        <taxon>Lepidoptera</taxon>
        <taxon>Glossata</taxon>
        <taxon>Ditrysia</taxon>
        <taxon>Pyraloidea</taxon>
        <taxon>Crambidae</taxon>
        <taxon>Pyraustinae</taxon>
        <taxon>Loxostege</taxon>
    </lineage>
</organism>
<reference evidence="9 10" key="1">
    <citation type="submission" date="2024-06" db="EMBL/GenBank/DDBJ databases">
        <title>A chromosome-level genome assembly of beet webworm, Loxostege sticticalis.</title>
        <authorList>
            <person name="Zhang Y."/>
        </authorList>
    </citation>
    <scope>NUCLEOTIDE SEQUENCE [LARGE SCALE GENOMIC DNA]</scope>
    <source>
        <strain evidence="9">AQ028</strain>
        <tissue evidence="9">Male pupae</tissue>
    </source>
</reference>
<name>A0ABD0TG84_LOXSC</name>
<gene>
    <name evidence="9" type="ORF">ABMA28_014283</name>
</gene>
<comment type="subcellular location">
    <subcellularLocation>
        <location evidence="2">Cytoplasm</location>
    </subcellularLocation>
    <subcellularLocation>
        <location evidence="1">Nucleus</location>
    </subcellularLocation>
</comment>
<evidence type="ECO:0000256" key="4">
    <source>
        <dbReference type="ARBA" id="ARBA00022490"/>
    </source>
</evidence>
<dbReference type="PANTHER" id="PTHR31283:SF5">
    <property type="entry name" value="EKC_KEOPS COMPLEX SUBUNIT LAGE3"/>
    <property type="match status" value="1"/>
</dbReference>
<dbReference type="AlphaFoldDB" id="A0ABD0TG84"/>
<dbReference type="PANTHER" id="PTHR31283">
    <property type="entry name" value="EKC/KEOPS COMPLEX SUBUNIT PCC1 FAMILY MEMBER"/>
    <property type="match status" value="1"/>
</dbReference>
<comment type="similarity">
    <text evidence="3">Belongs to the CTAG/PCC1 family.</text>
</comment>
<keyword evidence="5" id="KW-0819">tRNA processing</keyword>
<accession>A0ABD0TG84</accession>
<evidence type="ECO:0000313" key="10">
    <source>
        <dbReference type="Proteomes" id="UP001549921"/>
    </source>
</evidence>
<dbReference type="GO" id="GO:0005634">
    <property type="term" value="C:nucleus"/>
    <property type="evidence" value="ECO:0007669"/>
    <property type="project" value="UniProtKB-SubCell"/>
</dbReference>
<keyword evidence="4" id="KW-0963">Cytoplasm</keyword>
<comment type="function">
    <text evidence="7">Component of the EKC/KEOPS complex that is required for the formation of a threonylcarbamoyl group on adenosine at position 37 (t(6)A37) in tRNAs that read codons beginning with adenine. The complex is probably involved in the transfer of the threonylcarbamoyl moiety of threonylcarbamoyl-AMP (TC-AMP) to the N6 group of A37. LAGE3 functions as a dimerization module for the complex.</text>
</comment>
<dbReference type="GO" id="GO:0005737">
    <property type="term" value="C:cytoplasm"/>
    <property type="evidence" value="ECO:0007669"/>
    <property type="project" value="UniProtKB-SubCell"/>
</dbReference>
<protein>
    <recommendedName>
        <fullName evidence="8">L antigen family member 3</fullName>
    </recommendedName>
</protein>
<evidence type="ECO:0000256" key="7">
    <source>
        <dbReference type="ARBA" id="ARBA00053047"/>
    </source>
</evidence>
<evidence type="ECO:0000256" key="6">
    <source>
        <dbReference type="ARBA" id="ARBA00023242"/>
    </source>
</evidence>
<evidence type="ECO:0000256" key="2">
    <source>
        <dbReference type="ARBA" id="ARBA00004496"/>
    </source>
</evidence>
<dbReference type="InterPro" id="IPR015419">
    <property type="entry name" value="CTAG/Pcc1"/>
</dbReference>